<dbReference type="EMBL" id="CP051487">
    <property type="protein sequence ID" value="QJC78859.1"/>
    <property type="molecule type" value="Genomic_DNA"/>
</dbReference>
<gene>
    <name evidence="1" type="ORF">HGP31_11235</name>
</gene>
<evidence type="ECO:0000313" key="2">
    <source>
        <dbReference type="Proteomes" id="UP000501367"/>
    </source>
</evidence>
<evidence type="ECO:0008006" key="3">
    <source>
        <dbReference type="Google" id="ProtNLM"/>
    </source>
</evidence>
<accession>A0AAE6ZV36</accession>
<protein>
    <recommendedName>
        <fullName evidence="3">DUF4276 family protein</fullName>
    </recommendedName>
</protein>
<name>A0AAE6ZV36_9PSED</name>
<dbReference type="KEGG" id="pum:HGP31_11235"/>
<proteinExistence type="predicted"/>
<organism evidence="1 2">
    <name type="scientific">Pseudomonas umsongensis</name>
    <dbReference type="NCBI Taxonomy" id="198618"/>
    <lineage>
        <taxon>Bacteria</taxon>
        <taxon>Pseudomonadati</taxon>
        <taxon>Pseudomonadota</taxon>
        <taxon>Gammaproteobacteria</taxon>
        <taxon>Pseudomonadales</taxon>
        <taxon>Pseudomonadaceae</taxon>
        <taxon>Pseudomonas</taxon>
    </lineage>
</organism>
<sequence>MITVKAAAPDEGQQYFVLIFDCGGDHQVRTRLKEEHQGLTEAGYEKIICIRDVRPDFSRAEIAQLAAGLEKGLIPGLVPVDFILSTMELEAWFLAEFNHYVKIDPLITNEAIFAAIGFDPAIDDPATRDEPANDLRQCYALGGKTYEKSESGRTISALDYAYIYTNLVCRIPEIQRIANHIDEFLTPA</sequence>
<evidence type="ECO:0000313" key="1">
    <source>
        <dbReference type="EMBL" id="QJC78859.1"/>
    </source>
</evidence>
<dbReference type="Proteomes" id="UP000501367">
    <property type="component" value="Chromosome"/>
</dbReference>
<dbReference type="GeneID" id="72194155"/>
<dbReference type="AlphaFoldDB" id="A0AAE6ZV36"/>
<dbReference type="RefSeq" id="WP_168757687.1">
    <property type="nucleotide sequence ID" value="NZ_CP051487.1"/>
</dbReference>
<reference evidence="1 2" key="1">
    <citation type="submission" date="2020-04" db="EMBL/GenBank/DDBJ databases">
        <authorList>
            <person name="Yao Y."/>
            <person name="He Z."/>
        </authorList>
    </citation>
    <scope>NUCLEOTIDE SEQUENCE [LARGE SCALE GENOMIC DNA]</scope>
    <source>
        <strain evidence="1 2">CY-1</strain>
    </source>
</reference>